<evidence type="ECO:0000256" key="2">
    <source>
        <dbReference type="ARBA" id="ARBA00022801"/>
    </source>
</evidence>
<evidence type="ECO:0000313" key="5">
    <source>
        <dbReference type="Proteomes" id="UP001500742"/>
    </source>
</evidence>
<proteinExistence type="inferred from homology"/>
<organism evidence="4 5">
    <name type="scientific">Mucilaginibacter dorajii</name>
    <dbReference type="NCBI Taxonomy" id="692994"/>
    <lineage>
        <taxon>Bacteria</taxon>
        <taxon>Pseudomonadati</taxon>
        <taxon>Bacteroidota</taxon>
        <taxon>Sphingobacteriia</taxon>
        <taxon>Sphingobacteriales</taxon>
        <taxon>Sphingobacteriaceae</taxon>
        <taxon>Mucilaginibacter</taxon>
    </lineage>
</organism>
<accession>A0ABP7R1V1</accession>
<dbReference type="Pfam" id="PF00884">
    <property type="entry name" value="Sulfatase"/>
    <property type="match status" value="1"/>
</dbReference>
<dbReference type="InterPro" id="IPR017850">
    <property type="entry name" value="Alkaline_phosphatase_core_sf"/>
</dbReference>
<evidence type="ECO:0000256" key="1">
    <source>
        <dbReference type="ARBA" id="ARBA00008779"/>
    </source>
</evidence>
<keyword evidence="5" id="KW-1185">Reference proteome</keyword>
<dbReference type="PANTHER" id="PTHR42693">
    <property type="entry name" value="ARYLSULFATASE FAMILY MEMBER"/>
    <property type="match status" value="1"/>
</dbReference>
<gene>
    <name evidence="4" type="ORF">GCM10022210_50090</name>
</gene>
<name>A0ABP7R1V1_9SPHI</name>
<comment type="similarity">
    <text evidence="1">Belongs to the sulfatase family.</text>
</comment>
<dbReference type="SUPFAM" id="SSF53649">
    <property type="entry name" value="Alkaline phosphatase-like"/>
    <property type="match status" value="1"/>
</dbReference>
<comment type="caution">
    <text evidence="4">The sequence shown here is derived from an EMBL/GenBank/DDBJ whole genome shotgun (WGS) entry which is preliminary data.</text>
</comment>
<feature type="domain" description="Sulfatase N-terminal" evidence="3">
    <location>
        <begin position="1"/>
        <end position="270"/>
    </location>
</feature>
<sequence length="432" mass="48901">MGAYGNKDVKTPHLDQLAQEGMRFTNAFTTSPQCTPSRASLMTGRAPVDIRMSRFANTLPRDIITYPEILRKAGYYTGICGRNYHLDGSGTSPETEAVFKKYNLRTFKDRVDYVKIGGNFTALPEMKEILDQKPPDKPFFIQVSYNDPHYPYNAYTFEPDSSKIKMPAGMVDLPEVRKHVAGHMGEISRMDSLAGQVIAELKARKLYQNTIIIFMGDNGSAVLRGKGTLYDLGLHVPLIIKWDGHIKGGSVSNTLISGEDIAPTILDMTGAAVPPTFTGKSFKGAFNNPSFENYDHIYAERGAHGTRLPNSTFDFDLSRTVFSKKYKLIYNALWQLPYTPVDFDEGPAWKKIKALHQAGKLEQPYERLYFNNGNERPMFEFYDLEKDPLEMNNLNDDPAYKDAEHTYKTYLNEWMILQQDYIPLPLPPAPVK</sequence>
<dbReference type="PANTHER" id="PTHR42693:SF53">
    <property type="entry name" value="ENDO-4-O-SULFATASE"/>
    <property type="match status" value="1"/>
</dbReference>
<dbReference type="Proteomes" id="UP001500742">
    <property type="component" value="Unassembled WGS sequence"/>
</dbReference>
<evidence type="ECO:0000259" key="3">
    <source>
        <dbReference type="Pfam" id="PF00884"/>
    </source>
</evidence>
<dbReference type="InterPro" id="IPR050738">
    <property type="entry name" value="Sulfatase"/>
</dbReference>
<dbReference type="CDD" id="cd16027">
    <property type="entry name" value="SGSH"/>
    <property type="match status" value="1"/>
</dbReference>
<protein>
    <recommendedName>
        <fullName evidence="3">Sulfatase N-terminal domain-containing protein</fullName>
    </recommendedName>
</protein>
<dbReference type="EMBL" id="BAAAZC010000031">
    <property type="protein sequence ID" value="GAA3990478.1"/>
    <property type="molecule type" value="Genomic_DNA"/>
</dbReference>
<dbReference type="InterPro" id="IPR000917">
    <property type="entry name" value="Sulfatase_N"/>
</dbReference>
<keyword evidence="2" id="KW-0378">Hydrolase</keyword>
<reference evidence="5" key="1">
    <citation type="journal article" date="2019" name="Int. J. Syst. Evol. Microbiol.">
        <title>The Global Catalogue of Microorganisms (GCM) 10K type strain sequencing project: providing services to taxonomists for standard genome sequencing and annotation.</title>
        <authorList>
            <consortium name="The Broad Institute Genomics Platform"/>
            <consortium name="The Broad Institute Genome Sequencing Center for Infectious Disease"/>
            <person name="Wu L."/>
            <person name="Ma J."/>
        </authorList>
    </citation>
    <scope>NUCLEOTIDE SEQUENCE [LARGE SCALE GENOMIC DNA]</scope>
    <source>
        <strain evidence="5">JCM 16601</strain>
    </source>
</reference>
<evidence type="ECO:0000313" key="4">
    <source>
        <dbReference type="EMBL" id="GAA3990478.1"/>
    </source>
</evidence>
<dbReference type="Gene3D" id="3.40.720.10">
    <property type="entry name" value="Alkaline Phosphatase, subunit A"/>
    <property type="match status" value="1"/>
</dbReference>